<proteinExistence type="predicted"/>
<accession>A0A7I8KM66</accession>
<evidence type="ECO:0000313" key="1">
    <source>
        <dbReference type="EMBL" id="CAA7398880.1"/>
    </source>
</evidence>
<keyword evidence="2" id="KW-1185">Reference proteome</keyword>
<protein>
    <submittedName>
        <fullName evidence="1">Uncharacterized protein</fullName>
    </submittedName>
</protein>
<dbReference type="EMBL" id="LR746270">
    <property type="protein sequence ID" value="CAA7398880.1"/>
    <property type="molecule type" value="Genomic_DNA"/>
</dbReference>
<organism evidence="1 2">
    <name type="scientific">Spirodela intermedia</name>
    <name type="common">Intermediate duckweed</name>
    <dbReference type="NCBI Taxonomy" id="51605"/>
    <lineage>
        <taxon>Eukaryota</taxon>
        <taxon>Viridiplantae</taxon>
        <taxon>Streptophyta</taxon>
        <taxon>Embryophyta</taxon>
        <taxon>Tracheophyta</taxon>
        <taxon>Spermatophyta</taxon>
        <taxon>Magnoliopsida</taxon>
        <taxon>Liliopsida</taxon>
        <taxon>Araceae</taxon>
        <taxon>Lemnoideae</taxon>
        <taxon>Spirodela</taxon>
    </lineage>
</organism>
<sequence>MTPYSWIILTHMFSKRGPIMKNPSGEKSENSGS</sequence>
<dbReference type="Proteomes" id="UP000663760">
    <property type="component" value="Chromosome 7"/>
</dbReference>
<gene>
    <name evidence="1" type="ORF">SI8410_07009550</name>
</gene>
<dbReference type="AlphaFoldDB" id="A0A7I8KM66"/>
<evidence type="ECO:0000313" key="2">
    <source>
        <dbReference type="Proteomes" id="UP000663760"/>
    </source>
</evidence>
<name>A0A7I8KM66_SPIIN</name>
<reference evidence="1" key="1">
    <citation type="submission" date="2020-02" db="EMBL/GenBank/DDBJ databases">
        <authorList>
            <person name="Scholz U."/>
            <person name="Mascher M."/>
            <person name="Fiebig A."/>
        </authorList>
    </citation>
    <scope>NUCLEOTIDE SEQUENCE</scope>
</reference>